<sequence length="53" mass="5256">MNPSPAPPGIPADAARERQADAAITCPECAEGIPHDPRVHDEPGACAGPGPGS</sequence>
<comment type="caution">
    <text evidence="2">The sequence shown here is derived from an EMBL/GenBank/DDBJ whole genome shotgun (WGS) entry which is preliminary data.</text>
</comment>
<feature type="compositionally biased region" description="Basic and acidic residues" evidence="1">
    <location>
        <begin position="33"/>
        <end position="43"/>
    </location>
</feature>
<dbReference type="EMBL" id="JACHGN010000006">
    <property type="protein sequence ID" value="MBB5133591.1"/>
    <property type="molecule type" value="Genomic_DNA"/>
</dbReference>
<protein>
    <submittedName>
        <fullName evidence="2">Uncharacterized protein</fullName>
    </submittedName>
</protein>
<proteinExistence type="predicted"/>
<evidence type="ECO:0000313" key="2">
    <source>
        <dbReference type="EMBL" id="MBB5133591.1"/>
    </source>
</evidence>
<keyword evidence="3" id="KW-1185">Reference proteome</keyword>
<evidence type="ECO:0000256" key="1">
    <source>
        <dbReference type="SAM" id="MobiDB-lite"/>
    </source>
</evidence>
<feature type="region of interest" description="Disordered" evidence="1">
    <location>
        <begin position="1"/>
        <end position="53"/>
    </location>
</feature>
<name>A0A840P6V3_9ACTN</name>
<gene>
    <name evidence="2" type="ORF">HNP84_003317</name>
</gene>
<reference evidence="2 3" key="1">
    <citation type="submission" date="2020-08" db="EMBL/GenBank/DDBJ databases">
        <title>Genomic Encyclopedia of Type Strains, Phase IV (KMG-IV): sequencing the most valuable type-strain genomes for metagenomic binning, comparative biology and taxonomic classification.</title>
        <authorList>
            <person name="Goeker M."/>
        </authorList>
    </citation>
    <scope>NUCLEOTIDE SEQUENCE [LARGE SCALE GENOMIC DNA]</scope>
    <source>
        <strain evidence="2 3">DSM 45615</strain>
    </source>
</reference>
<dbReference type="AlphaFoldDB" id="A0A840P6V3"/>
<evidence type="ECO:0000313" key="3">
    <source>
        <dbReference type="Proteomes" id="UP000578449"/>
    </source>
</evidence>
<dbReference type="RefSeq" id="WP_185050542.1">
    <property type="nucleotide sequence ID" value="NZ_BAABIX010000001.1"/>
</dbReference>
<organism evidence="2 3">
    <name type="scientific">Thermocatellispora tengchongensis</name>
    <dbReference type="NCBI Taxonomy" id="1073253"/>
    <lineage>
        <taxon>Bacteria</taxon>
        <taxon>Bacillati</taxon>
        <taxon>Actinomycetota</taxon>
        <taxon>Actinomycetes</taxon>
        <taxon>Streptosporangiales</taxon>
        <taxon>Streptosporangiaceae</taxon>
        <taxon>Thermocatellispora</taxon>
    </lineage>
</organism>
<feature type="compositionally biased region" description="Pro residues" evidence="1">
    <location>
        <begin position="1"/>
        <end position="10"/>
    </location>
</feature>
<dbReference type="Proteomes" id="UP000578449">
    <property type="component" value="Unassembled WGS sequence"/>
</dbReference>
<accession>A0A840P6V3</accession>